<evidence type="ECO:0000256" key="8">
    <source>
        <dbReference type="SAM" id="MobiDB-lite"/>
    </source>
</evidence>
<dbReference type="OrthoDB" id="4151048at2759"/>
<feature type="compositionally biased region" description="Basic and acidic residues" evidence="8">
    <location>
        <begin position="274"/>
        <end position="284"/>
    </location>
</feature>
<dbReference type="SMART" id="SM00066">
    <property type="entry name" value="GAL4"/>
    <property type="match status" value="1"/>
</dbReference>
<accession>Q0C9R0</accession>
<dbReference type="HOGENOM" id="CLU_395314_0_0_1"/>
<gene>
    <name evidence="10" type="ORF">ATEG_09574</name>
</gene>
<feature type="domain" description="Zn(2)-C6 fungal-type" evidence="9">
    <location>
        <begin position="100"/>
        <end position="130"/>
    </location>
</feature>
<evidence type="ECO:0000256" key="7">
    <source>
        <dbReference type="ARBA" id="ARBA00023242"/>
    </source>
</evidence>
<keyword evidence="6" id="KW-0804">Transcription</keyword>
<evidence type="ECO:0000256" key="6">
    <source>
        <dbReference type="ARBA" id="ARBA00023163"/>
    </source>
</evidence>
<dbReference type="SUPFAM" id="SSF57701">
    <property type="entry name" value="Zn2/Cys6 DNA-binding domain"/>
    <property type="match status" value="1"/>
</dbReference>
<feature type="region of interest" description="Disordered" evidence="8">
    <location>
        <begin position="214"/>
        <end position="358"/>
    </location>
</feature>
<feature type="compositionally biased region" description="Low complexity" evidence="8">
    <location>
        <begin position="328"/>
        <end position="345"/>
    </location>
</feature>
<dbReference type="GO" id="GO:0043565">
    <property type="term" value="F:sequence-specific DNA binding"/>
    <property type="evidence" value="ECO:0007669"/>
    <property type="project" value="TreeGrafter"/>
</dbReference>
<proteinExistence type="predicted"/>
<evidence type="ECO:0000313" key="11">
    <source>
        <dbReference type="Proteomes" id="UP000007963"/>
    </source>
</evidence>
<feature type="compositionally biased region" description="Basic residues" evidence="8">
    <location>
        <begin position="67"/>
        <end position="76"/>
    </location>
</feature>
<dbReference type="GO" id="GO:0005634">
    <property type="term" value="C:nucleus"/>
    <property type="evidence" value="ECO:0007669"/>
    <property type="project" value="UniProtKB-SubCell"/>
</dbReference>
<dbReference type="PANTHER" id="PTHR47782:SF1">
    <property type="entry name" value="PYRIMIDINE PATHWAY REGULATORY PROTEIN 1"/>
    <property type="match status" value="1"/>
</dbReference>
<evidence type="ECO:0000256" key="5">
    <source>
        <dbReference type="ARBA" id="ARBA00023125"/>
    </source>
</evidence>
<evidence type="ECO:0000256" key="4">
    <source>
        <dbReference type="ARBA" id="ARBA00023015"/>
    </source>
</evidence>
<dbReference type="Proteomes" id="UP000007963">
    <property type="component" value="Unassembled WGS sequence"/>
</dbReference>
<reference evidence="11" key="1">
    <citation type="submission" date="2005-09" db="EMBL/GenBank/DDBJ databases">
        <title>Annotation of the Aspergillus terreus NIH2624 genome.</title>
        <authorList>
            <person name="Birren B.W."/>
            <person name="Lander E.S."/>
            <person name="Galagan J.E."/>
            <person name="Nusbaum C."/>
            <person name="Devon K."/>
            <person name="Henn M."/>
            <person name="Ma L.-J."/>
            <person name="Jaffe D.B."/>
            <person name="Butler J."/>
            <person name="Alvarez P."/>
            <person name="Gnerre S."/>
            <person name="Grabherr M."/>
            <person name="Kleber M."/>
            <person name="Mauceli E.W."/>
            <person name="Brockman W."/>
            <person name="Rounsley S."/>
            <person name="Young S.K."/>
            <person name="LaButti K."/>
            <person name="Pushparaj V."/>
            <person name="DeCaprio D."/>
            <person name="Crawford M."/>
            <person name="Koehrsen M."/>
            <person name="Engels R."/>
            <person name="Montgomery P."/>
            <person name="Pearson M."/>
            <person name="Howarth C."/>
            <person name="Larson L."/>
            <person name="Luoma S."/>
            <person name="White J."/>
            <person name="Alvarado L."/>
            <person name="Kodira C.D."/>
            <person name="Zeng Q."/>
            <person name="Oleary S."/>
            <person name="Yandava C."/>
            <person name="Denning D.W."/>
            <person name="Nierman W.C."/>
            <person name="Milne T."/>
            <person name="Madden K."/>
        </authorList>
    </citation>
    <scope>NUCLEOTIDE SEQUENCE [LARGE SCALE GENOMIC DNA]</scope>
    <source>
        <strain evidence="11">NIH 2624 / FGSC A1156</strain>
    </source>
</reference>
<dbReference type="GeneID" id="4354383"/>
<dbReference type="InterPro" id="IPR001138">
    <property type="entry name" value="Zn2Cys6_DnaBD"/>
</dbReference>
<feature type="compositionally biased region" description="Low complexity" evidence="8">
    <location>
        <begin position="495"/>
        <end position="505"/>
    </location>
</feature>
<feature type="region of interest" description="Disordered" evidence="8">
    <location>
        <begin position="424"/>
        <end position="444"/>
    </location>
</feature>
<keyword evidence="2" id="KW-0479">Metal-binding</keyword>
<dbReference type="VEuPathDB" id="FungiDB:ATEG_09574"/>
<dbReference type="GO" id="GO:0000981">
    <property type="term" value="F:DNA-binding transcription factor activity, RNA polymerase II-specific"/>
    <property type="evidence" value="ECO:0007669"/>
    <property type="project" value="InterPro"/>
</dbReference>
<keyword evidence="4" id="KW-0805">Transcription regulation</keyword>
<evidence type="ECO:0000313" key="10">
    <source>
        <dbReference type="EMBL" id="EAU29765.1"/>
    </source>
</evidence>
<dbReference type="GO" id="GO:0045944">
    <property type="term" value="P:positive regulation of transcription by RNA polymerase II"/>
    <property type="evidence" value="ECO:0007669"/>
    <property type="project" value="TreeGrafter"/>
</dbReference>
<evidence type="ECO:0000256" key="2">
    <source>
        <dbReference type="ARBA" id="ARBA00022723"/>
    </source>
</evidence>
<dbReference type="InterPro" id="IPR036864">
    <property type="entry name" value="Zn2-C6_fun-type_DNA-bd_sf"/>
</dbReference>
<feature type="region of interest" description="Disordered" evidence="8">
    <location>
        <begin position="480"/>
        <end position="522"/>
    </location>
</feature>
<feature type="compositionally biased region" description="Low complexity" evidence="8">
    <location>
        <begin position="33"/>
        <end position="47"/>
    </location>
</feature>
<name>Q0C9R0_ASPTN</name>
<feature type="compositionally biased region" description="Low complexity" evidence="8">
    <location>
        <begin position="54"/>
        <end position="65"/>
    </location>
</feature>
<evidence type="ECO:0000256" key="3">
    <source>
        <dbReference type="ARBA" id="ARBA00022833"/>
    </source>
</evidence>
<evidence type="ECO:0000256" key="1">
    <source>
        <dbReference type="ARBA" id="ARBA00004123"/>
    </source>
</evidence>
<sequence length="697" mass="74317">MAPVKRTFEQADQGWTNEQALASELGHALGDEQFPSGASHSSSQQNSTDVAEGPAVQQAVQSAPPAKRPRKARRKRSDPPPDYSAAVQRNMSGLSRAAQACDRCKYRKVPCDHGYPACENCRKENLPCVTTDRVTGRPIARGYLERVESYAFDNYQRSRHLQVLFMNTWNYAYALEAHVQQLSHIVTQSGLPHPSPQIPENLWRAFHETNPGAAFAQLDRPPTPPPFPSQGNVSPTAHVPVAGPGPAMVNQPPQPHYPGTTSHPPGAVSQPARRAVESRPDPRRNHTQRPNAGHPAMGAPSRERPVPSVNVNTAYPNVQVHDVPRPQNPTTRPPTTRQSTTHPPTVQRSVLGTSPNYGVAPAHASYNAVGIPNPGATNRAAQQSARSTHIETIDLTGDEGDYHPQGLGEVYPAPPSQYIATDILQGPNGQPSFAPPPQYPNDTIDPSVLMPAWSPYRFDGFDTGVQAGTESTAPFLDSEQHHVPENSDTGAQGSADQPAPAAEAATVDNSEHPGDSQLLSKVPSSAPLNFSVLDDKNFDDFHIPHEPLDLEPGADLGAFLAQLQGADANPVQSPRPYTSVPASVPADVDASVHVVVPAAVDPYVPASVFPSSEPDSIDRELAEFLAEEPTVAEPQALFDLPSGSPKQGSAHADDADSLFEGSLGISSSSAGGETAPTNEAPAGSGKTYNLGDFRFSS</sequence>
<organism evidence="10 11">
    <name type="scientific">Aspergillus terreus (strain NIH 2624 / FGSC A1156)</name>
    <dbReference type="NCBI Taxonomy" id="341663"/>
    <lineage>
        <taxon>Eukaryota</taxon>
        <taxon>Fungi</taxon>
        <taxon>Dikarya</taxon>
        <taxon>Ascomycota</taxon>
        <taxon>Pezizomycotina</taxon>
        <taxon>Eurotiomycetes</taxon>
        <taxon>Eurotiomycetidae</taxon>
        <taxon>Eurotiales</taxon>
        <taxon>Aspergillaceae</taxon>
        <taxon>Aspergillus</taxon>
        <taxon>Aspergillus subgen. Circumdati</taxon>
    </lineage>
</organism>
<dbReference type="RefSeq" id="XP_001218196.1">
    <property type="nucleotide sequence ID" value="XM_001218195.1"/>
</dbReference>
<dbReference type="CDD" id="cd00067">
    <property type="entry name" value="GAL4"/>
    <property type="match status" value="1"/>
</dbReference>
<evidence type="ECO:0000259" key="9">
    <source>
        <dbReference type="PROSITE" id="PS50048"/>
    </source>
</evidence>
<protein>
    <recommendedName>
        <fullName evidence="9">Zn(2)-C6 fungal-type domain-containing protein</fullName>
    </recommendedName>
</protein>
<dbReference type="AlphaFoldDB" id="Q0C9R0"/>
<dbReference type="Pfam" id="PF00172">
    <property type="entry name" value="Zn_clus"/>
    <property type="match status" value="1"/>
</dbReference>
<keyword evidence="3" id="KW-0862">Zinc</keyword>
<dbReference type="Gene3D" id="4.10.240.10">
    <property type="entry name" value="Zn(2)-C6 fungal-type DNA-binding domain"/>
    <property type="match status" value="1"/>
</dbReference>
<comment type="subcellular location">
    <subcellularLocation>
        <location evidence="1">Nucleus</location>
    </subcellularLocation>
</comment>
<feature type="region of interest" description="Disordered" evidence="8">
    <location>
        <begin position="637"/>
        <end position="697"/>
    </location>
</feature>
<feature type="region of interest" description="Disordered" evidence="8">
    <location>
        <begin position="23"/>
        <end position="89"/>
    </location>
</feature>
<keyword evidence="7" id="KW-0539">Nucleus</keyword>
<dbReference type="InterPro" id="IPR052202">
    <property type="entry name" value="Yeast_MetPath_Reg"/>
</dbReference>
<feature type="compositionally biased region" description="Low complexity" evidence="8">
    <location>
        <begin position="661"/>
        <end position="672"/>
    </location>
</feature>
<dbReference type="PANTHER" id="PTHR47782">
    <property type="entry name" value="ZN(II)2CYS6 TRANSCRIPTION FACTOR (EUROFUNG)-RELATED"/>
    <property type="match status" value="1"/>
</dbReference>
<dbReference type="PROSITE" id="PS50048">
    <property type="entry name" value="ZN2_CY6_FUNGAL_2"/>
    <property type="match status" value="1"/>
</dbReference>
<feature type="compositionally biased region" description="Polar residues" evidence="8">
    <location>
        <begin position="346"/>
        <end position="356"/>
    </location>
</feature>
<dbReference type="EMBL" id="CH476608">
    <property type="protein sequence ID" value="EAU29765.1"/>
    <property type="molecule type" value="Genomic_DNA"/>
</dbReference>
<dbReference type="GO" id="GO:0008270">
    <property type="term" value="F:zinc ion binding"/>
    <property type="evidence" value="ECO:0007669"/>
    <property type="project" value="InterPro"/>
</dbReference>
<dbReference type="STRING" id="341663.Q0C9R0"/>
<dbReference type="OMA" id="DFANDIM"/>
<keyword evidence="5" id="KW-0238">DNA-binding</keyword>
<dbReference type="PROSITE" id="PS00463">
    <property type="entry name" value="ZN2_CY6_FUNGAL_1"/>
    <property type="match status" value="1"/>
</dbReference>